<proteinExistence type="predicted"/>
<dbReference type="Pfam" id="PF00440">
    <property type="entry name" value="TetR_N"/>
    <property type="match status" value="1"/>
</dbReference>
<name>W5TEP0_9NOCA</name>
<dbReference type="Gene3D" id="1.10.10.60">
    <property type="entry name" value="Homeodomain-like"/>
    <property type="match status" value="1"/>
</dbReference>
<protein>
    <submittedName>
        <fullName evidence="6">Transcriptional regulator, TetR family</fullName>
    </submittedName>
</protein>
<dbReference type="GO" id="GO:0000976">
    <property type="term" value="F:transcription cis-regulatory region binding"/>
    <property type="evidence" value="ECO:0007669"/>
    <property type="project" value="TreeGrafter"/>
</dbReference>
<keyword evidence="7" id="KW-1185">Reference proteome</keyword>
<keyword evidence="2 4" id="KW-0238">DNA-binding</keyword>
<keyword evidence="1" id="KW-0805">Transcription regulation</keyword>
<organism evidence="6 7">
    <name type="scientific">Nocardia nova SH22a</name>
    <dbReference type="NCBI Taxonomy" id="1415166"/>
    <lineage>
        <taxon>Bacteria</taxon>
        <taxon>Bacillati</taxon>
        <taxon>Actinomycetota</taxon>
        <taxon>Actinomycetes</taxon>
        <taxon>Mycobacteriales</taxon>
        <taxon>Nocardiaceae</taxon>
        <taxon>Nocardia</taxon>
    </lineage>
</organism>
<evidence type="ECO:0000259" key="5">
    <source>
        <dbReference type="PROSITE" id="PS50977"/>
    </source>
</evidence>
<dbReference type="InterPro" id="IPR050109">
    <property type="entry name" value="HTH-type_TetR-like_transc_reg"/>
</dbReference>
<dbReference type="PANTHER" id="PTHR30055">
    <property type="entry name" value="HTH-TYPE TRANSCRIPTIONAL REGULATOR RUTR"/>
    <property type="match status" value="1"/>
</dbReference>
<dbReference type="SUPFAM" id="SSF48498">
    <property type="entry name" value="Tetracyclin repressor-like, C-terminal domain"/>
    <property type="match status" value="1"/>
</dbReference>
<dbReference type="PATRIC" id="fig|1415166.3.peg.2985"/>
<dbReference type="PRINTS" id="PR00455">
    <property type="entry name" value="HTHTETR"/>
</dbReference>
<dbReference type="InterPro" id="IPR001647">
    <property type="entry name" value="HTH_TetR"/>
</dbReference>
<dbReference type="STRING" id="1415166.NONO_c29130"/>
<dbReference type="PANTHER" id="PTHR30055:SF234">
    <property type="entry name" value="HTH-TYPE TRANSCRIPTIONAL REGULATOR BETI"/>
    <property type="match status" value="1"/>
</dbReference>
<dbReference type="KEGG" id="nno:NONO_c29130"/>
<dbReference type="GO" id="GO:0003700">
    <property type="term" value="F:DNA-binding transcription factor activity"/>
    <property type="evidence" value="ECO:0007669"/>
    <property type="project" value="TreeGrafter"/>
</dbReference>
<feature type="domain" description="HTH tetR-type" evidence="5">
    <location>
        <begin position="39"/>
        <end position="99"/>
    </location>
</feature>
<dbReference type="Proteomes" id="UP000019150">
    <property type="component" value="Chromosome"/>
</dbReference>
<evidence type="ECO:0000256" key="2">
    <source>
        <dbReference type="ARBA" id="ARBA00023125"/>
    </source>
</evidence>
<dbReference type="InterPro" id="IPR036271">
    <property type="entry name" value="Tet_transcr_reg_TetR-rel_C_sf"/>
</dbReference>
<evidence type="ECO:0000313" key="7">
    <source>
        <dbReference type="Proteomes" id="UP000019150"/>
    </source>
</evidence>
<dbReference type="EMBL" id="CP006850">
    <property type="protein sequence ID" value="AHH17702.1"/>
    <property type="molecule type" value="Genomic_DNA"/>
</dbReference>
<dbReference type="eggNOG" id="COG1309">
    <property type="taxonomic scope" value="Bacteria"/>
</dbReference>
<dbReference type="PROSITE" id="PS50977">
    <property type="entry name" value="HTH_TETR_2"/>
    <property type="match status" value="1"/>
</dbReference>
<evidence type="ECO:0000313" key="6">
    <source>
        <dbReference type="EMBL" id="AHH17702.1"/>
    </source>
</evidence>
<keyword evidence="3" id="KW-0804">Transcription</keyword>
<dbReference type="Gene3D" id="1.10.357.10">
    <property type="entry name" value="Tetracycline Repressor, domain 2"/>
    <property type="match status" value="1"/>
</dbReference>
<evidence type="ECO:0000256" key="3">
    <source>
        <dbReference type="ARBA" id="ARBA00023163"/>
    </source>
</evidence>
<dbReference type="AlphaFoldDB" id="W5TEP0"/>
<dbReference type="HOGENOM" id="CLU_093815_0_0_11"/>
<dbReference type="SUPFAM" id="SSF46689">
    <property type="entry name" value="Homeodomain-like"/>
    <property type="match status" value="1"/>
</dbReference>
<evidence type="ECO:0000256" key="4">
    <source>
        <dbReference type="PROSITE-ProRule" id="PRU00335"/>
    </source>
</evidence>
<sequence>MLLKVAFLSFDHPIARKVNAVVMTTSTAAIDSGDDPRKIRSRRRLLQAATELLREGGLDAVTIDAVTRRSGVARTTLYRHFDTLARLRTATLEELLPPVVEIPAGGDPRERLIELLTRQAERINDVPVHLTTLAWLATADGEPQGDGIRAGSLRAHLIENYRRPFDELFGEPRARALLGDRDLTTVLAQLFGPIVFVRLAGIGRADRADCTRIVDDFLAACAASDPGRNRLRDSDSTTRQPPAPG</sequence>
<feature type="DNA-binding region" description="H-T-H motif" evidence="4">
    <location>
        <begin position="62"/>
        <end position="81"/>
    </location>
</feature>
<gene>
    <name evidence="6" type="ORF">NONO_c29130</name>
</gene>
<reference evidence="6 7" key="1">
    <citation type="journal article" date="2014" name="Appl. Environ. Microbiol.">
        <title>Insights into the Microbial Degradation of Rubber and Gutta-Percha by Analysis of the Complete Genome of Nocardia nova SH22a.</title>
        <authorList>
            <person name="Luo Q."/>
            <person name="Hiessl S."/>
            <person name="Poehlein A."/>
            <person name="Daniel R."/>
            <person name="Steinbuchel A."/>
        </authorList>
    </citation>
    <scope>NUCLEOTIDE SEQUENCE [LARGE SCALE GENOMIC DNA]</scope>
    <source>
        <strain evidence="6">SH22a</strain>
    </source>
</reference>
<accession>W5TEP0</accession>
<evidence type="ECO:0000256" key="1">
    <source>
        <dbReference type="ARBA" id="ARBA00023015"/>
    </source>
</evidence>
<dbReference type="InterPro" id="IPR009057">
    <property type="entry name" value="Homeodomain-like_sf"/>
</dbReference>